<reference evidence="1" key="1">
    <citation type="submission" date="2022-11" db="EMBL/GenBank/DDBJ databases">
        <authorList>
            <person name="Kamali M."/>
            <person name="Peak L."/>
            <person name="Go Y.Y."/>
            <person name="Balasuriya U.B.R."/>
            <person name="Carossino M."/>
        </authorList>
    </citation>
    <scope>NUCLEOTIDE SEQUENCE</scope>
    <source>
        <strain evidence="1">4524</strain>
    </source>
</reference>
<organism evidence="1 2">
    <name type="scientific">Actinobacillus equuli subsp. equuli</name>
    <dbReference type="NCBI Taxonomy" id="202947"/>
    <lineage>
        <taxon>Bacteria</taxon>
        <taxon>Pseudomonadati</taxon>
        <taxon>Pseudomonadota</taxon>
        <taxon>Gammaproteobacteria</taxon>
        <taxon>Pasteurellales</taxon>
        <taxon>Pasteurellaceae</taxon>
        <taxon>Actinobacillus</taxon>
    </lineage>
</organism>
<reference evidence="1" key="2">
    <citation type="journal article" date="2023" name="Pathogens">
        <title>Pathological Features and Genomic Characterization of an Actinobacillus equuli subsp. equuli Bearing Unique Virulence-Associated Genes from an Adult Horse with Pleuropneumonia.</title>
        <authorList>
            <person name="Kamali M."/>
            <person name="Carossino M."/>
            <person name="Del Piero F."/>
            <person name="Peak L."/>
            <person name="Mitchell M.S."/>
            <person name="Willette J."/>
            <person name="Baker R."/>
            <person name="Li F."/>
            <person name="Kenez A."/>
            <person name="Balasuriya U.B.R."/>
            <person name="Go Y.Y."/>
        </authorList>
    </citation>
    <scope>NUCLEOTIDE SEQUENCE</scope>
    <source>
        <strain evidence="1">4524</strain>
    </source>
</reference>
<dbReference type="InterPro" id="IPR050587">
    <property type="entry name" value="GNT1/Glycosyltrans_8"/>
</dbReference>
<sequence>MNIVLATDSNYLVHAEVTIKSLVAHHQNINIFVLHANQIPQDWVAQLNQIVGARGIKVVLANVSAEMLQAFKGNDYISNSTYLRYYIERLFPYGSGDKWLYLDSDTIVNGYLGEPFETEAFSQNMLLAIQDPYVMNLPNHPFRQGAYFNAGVLYINAQYWKGMEANLIEFTLQNQAQLRFGDQDVLNVVVGQRWQAIPMVYNYQCMHMYNPKIAEGEPLVFHFTGEVKPWHDVPHLYYRSMYWHYFQLDWFDVIANPVGHFKAEFVKIT</sequence>
<dbReference type="CDD" id="cd04194">
    <property type="entry name" value="GT8_A4GalT_like"/>
    <property type="match status" value="1"/>
</dbReference>
<dbReference type="GO" id="GO:0016757">
    <property type="term" value="F:glycosyltransferase activity"/>
    <property type="evidence" value="ECO:0007669"/>
    <property type="project" value="InterPro"/>
</dbReference>
<dbReference type="Gene3D" id="3.90.550.10">
    <property type="entry name" value="Spore Coat Polysaccharide Biosynthesis Protein SpsA, Chain A"/>
    <property type="match status" value="1"/>
</dbReference>
<dbReference type="RefSeq" id="WP_275216958.1">
    <property type="nucleotide sequence ID" value="NZ_JAPHVQ010000001.1"/>
</dbReference>
<dbReference type="InterPro" id="IPR029044">
    <property type="entry name" value="Nucleotide-diphossugar_trans"/>
</dbReference>
<name>A0A9X4JB64_ACTEU</name>
<comment type="caution">
    <text evidence="1">The sequence shown here is derived from an EMBL/GenBank/DDBJ whole genome shotgun (WGS) entry which is preliminary data.</text>
</comment>
<gene>
    <name evidence="1" type="ORF">OQ257_00205</name>
</gene>
<protein>
    <submittedName>
        <fullName evidence="1">Glycosyltransferase family 8 protein</fullName>
    </submittedName>
</protein>
<evidence type="ECO:0000313" key="2">
    <source>
        <dbReference type="Proteomes" id="UP001142444"/>
    </source>
</evidence>
<evidence type="ECO:0000313" key="1">
    <source>
        <dbReference type="EMBL" id="MDE8033596.1"/>
    </source>
</evidence>
<dbReference type="SUPFAM" id="SSF53448">
    <property type="entry name" value="Nucleotide-diphospho-sugar transferases"/>
    <property type="match status" value="1"/>
</dbReference>
<dbReference type="Pfam" id="PF01501">
    <property type="entry name" value="Glyco_transf_8"/>
    <property type="match status" value="1"/>
</dbReference>
<accession>A0A9X4JB64</accession>
<keyword evidence="2" id="KW-1185">Reference proteome</keyword>
<dbReference type="InterPro" id="IPR002495">
    <property type="entry name" value="Glyco_trans_8"/>
</dbReference>
<dbReference type="EMBL" id="JAPHVQ010000001">
    <property type="protein sequence ID" value="MDE8033596.1"/>
    <property type="molecule type" value="Genomic_DNA"/>
</dbReference>
<dbReference type="Proteomes" id="UP001142444">
    <property type="component" value="Unassembled WGS sequence"/>
</dbReference>
<dbReference type="AlphaFoldDB" id="A0A9X4JB64"/>
<proteinExistence type="predicted"/>
<dbReference type="PANTHER" id="PTHR11183">
    <property type="entry name" value="GLYCOGENIN SUBFAMILY MEMBER"/>
    <property type="match status" value="1"/>
</dbReference>